<dbReference type="Gene3D" id="3.40.50.720">
    <property type="entry name" value="NAD(P)-binding Rossmann-like Domain"/>
    <property type="match status" value="1"/>
</dbReference>
<organism evidence="4 5">
    <name type="scientific">Lysobacter niastensis</name>
    <dbReference type="NCBI Taxonomy" id="380629"/>
    <lineage>
        <taxon>Bacteria</taxon>
        <taxon>Pseudomonadati</taxon>
        <taxon>Pseudomonadota</taxon>
        <taxon>Gammaproteobacteria</taxon>
        <taxon>Lysobacterales</taxon>
        <taxon>Lysobacteraceae</taxon>
        <taxon>Lysobacter</taxon>
    </lineage>
</organism>
<feature type="domain" description="Glycerol-3-phosphate dehydrogenase NAD-dependent N-terminal" evidence="2">
    <location>
        <begin position="57"/>
        <end position="151"/>
    </location>
</feature>
<dbReference type="InterPro" id="IPR006109">
    <property type="entry name" value="G3P_DH_NAD-dep_C"/>
</dbReference>
<dbReference type="SUPFAM" id="SSF51735">
    <property type="entry name" value="NAD(P)-binding Rossmann-fold domains"/>
    <property type="match status" value="1"/>
</dbReference>
<accession>A0ABU1WCQ3</accession>
<protein>
    <submittedName>
        <fullName evidence="4">Glycerol-3-phosphate dehydrogenase (NAD(P)+)</fullName>
        <ecNumber evidence="4">1.1.1.94</ecNumber>
    </submittedName>
</protein>
<dbReference type="InterPro" id="IPR036291">
    <property type="entry name" value="NAD(P)-bd_dom_sf"/>
</dbReference>
<evidence type="ECO:0000313" key="5">
    <source>
        <dbReference type="Proteomes" id="UP001251524"/>
    </source>
</evidence>
<evidence type="ECO:0000259" key="3">
    <source>
        <dbReference type="Pfam" id="PF07479"/>
    </source>
</evidence>
<dbReference type="Pfam" id="PF01210">
    <property type="entry name" value="NAD_Gly3P_dh_N"/>
    <property type="match status" value="1"/>
</dbReference>
<name>A0ABU1WCQ3_9GAMM</name>
<evidence type="ECO:0000313" key="4">
    <source>
        <dbReference type="EMBL" id="MDR7135363.1"/>
    </source>
</evidence>
<evidence type="ECO:0000259" key="2">
    <source>
        <dbReference type="Pfam" id="PF01210"/>
    </source>
</evidence>
<proteinExistence type="predicted"/>
<dbReference type="Gene3D" id="1.10.1040.10">
    <property type="entry name" value="N-(1-d-carboxylethyl)-l-norvaline Dehydrogenase, domain 2"/>
    <property type="match status" value="1"/>
</dbReference>
<reference evidence="4 5" key="1">
    <citation type="submission" date="2023-07" db="EMBL/GenBank/DDBJ databases">
        <title>Sorghum-associated microbial communities from plants grown in Nebraska, USA.</title>
        <authorList>
            <person name="Schachtman D."/>
        </authorList>
    </citation>
    <scope>NUCLEOTIDE SEQUENCE [LARGE SCALE GENOMIC DNA]</scope>
    <source>
        <strain evidence="4 5">BE198</strain>
    </source>
</reference>
<keyword evidence="1 4" id="KW-0560">Oxidoreductase</keyword>
<comment type="caution">
    <text evidence="4">The sequence shown here is derived from an EMBL/GenBank/DDBJ whole genome shotgun (WGS) entry which is preliminary data.</text>
</comment>
<evidence type="ECO:0000256" key="1">
    <source>
        <dbReference type="ARBA" id="ARBA00023002"/>
    </source>
</evidence>
<dbReference type="PANTHER" id="PTHR11728">
    <property type="entry name" value="GLYCEROL-3-PHOSPHATE DEHYDROGENASE"/>
    <property type="match status" value="1"/>
</dbReference>
<dbReference type="RefSeq" id="WP_310062989.1">
    <property type="nucleotide sequence ID" value="NZ_JAVDVY010000002.1"/>
</dbReference>
<dbReference type="PANTHER" id="PTHR11728:SF1">
    <property type="entry name" value="GLYCEROL-3-PHOSPHATE DEHYDROGENASE [NAD(+)] 2, CHLOROPLASTIC"/>
    <property type="match status" value="1"/>
</dbReference>
<dbReference type="SUPFAM" id="SSF48179">
    <property type="entry name" value="6-phosphogluconate dehydrogenase C-terminal domain-like"/>
    <property type="match status" value="1"/>
</dbReference>
<keyword evidence="5" id="KW-1185">Reference proteome</keyword>
<dbReference type="EMBL" id="JAVDVY010000002">
    <property type="protein sequence ID" value="MDR7135363.1"/>
    <property type="molecule type" value="Genomic_DNA"/>
</dbReference>
<dbReference type="InterPro" id="IPR013328">
    <property type="entry name" value="6PGD_dom2"/>
</dbReference>
<dbReference type="InterPro" id="IPR008927">
    <property type="entry name" value="6-PGluconate_DH-like_C_sf"/>
</dbReference>
<dbReference type="GO" id="GO:0047952">
    <property type="term" value="F:glycerol-3-phosphate dehydrogenase [NAD(P)+] activity"/>
    <property type="evidence" value="ECO:0007669"/>
    <property type="project" value="UniProtKB-EC"/>
</dbReference>
<dbReference type="InterPro" id="IPR011128">
    <property type="entry name" value="G3P_DH_NAD-dep_N"/>
</dbReference>
<dbReference type="Pfam" id="PF07479">
    <property type="entry name" value="NAD_Gly3P_dh_C"/>
    <property type="match status" value="1"/>
</dbReference>
<sequence>MPGDAKQVLGQPIATNRVLGRRVLILGHGAMGRAFELLLSARHDVVVWDRDLQTWVETQPLEDAAQQRDVVIFALPTQPHDELAGRLASCLDGDALCLSIAKGLDQHGRTPAEIFDHHFGTRIGWALVYGPMLARELQAGLAGFAMVATTQPRAGEQLIALFQGTPLHLDLLDDPHGAAWAAILKNVYVPLIGAADALALGDNLRGCLITDMLRELADIIETMGGRAKTAYTLAGLGDLVASATGASSHHRRIGADLAVGRTDCLAASGANIRTEGVHTLAMVRAHRPFASDRFPLFQLVCQFLDDPPQLRLRLDEYLDRRFARHAR</sequence>
<dbReference type="EC" id="1.1.1.94" evidence="4"/>
<feature type="domain" description="Glycerol-3-phosphate dehydrogenase NAD-dependent C-terminal" evidence="3">
    <location>
        <begin position="174"/>
        <end position="305"/>
    </location>
</feature>
<dbReference type="Proteomes" id="UP001251524">
    <property type="component" value="Unassembled WGS sequence"/>
</dbReference>
<gene>
    <name evidence="4" type="ORF">J2X06_002572</name>
</gene>